<sequence>MDTAHLQKKTGYVIRLSEHALITLILNGLEAYSVEHDRKTPHLETCGALFGYQVPLKDNRILYQIEIANVDTSAKRNKRSVTPNTDAMKLKAEIMGAFWPNLEYLGDYHTHVYKSVSDVYSVELEEGDRRGDDKGYYISNGDRRWLEANAALCLSYGYRIGLVVTIAGMKRTGGVGAKPANTRSQAIEFNLGKKKVWLSAYYVYEENGTIKYSANNDRLITIECPSLLGFRGEI</sequence>
<comment type="caution">
    <text evidence="1">The sequence shown here is derived from an EMBL/GenBank/DDBJ whole genome shotgun (WGS) entry which is preliminary data.</text>
</comment>
<dbReference type="RefSeq" id="WP_214187805.1">
    <property type="nucleotide sequence ID" value="NZ_BSDS01000001.1"/>
</dbReference>
<evidence type="ECO:0000313" key="2">
    <source>
        <dbReference type="Proteomes" id="UP001144352"/>
    </source>
</evidence>
<keyword evidence="2" id="KW-1185">Reference proteome</keyword>
<protein>
    <submittedName>
        <fullName evidence="1">Uncharacterized protein</fullName>
    </submittedName>
</protein>
<dbReference type="EMBL" id="BSDS01000001">
    <property type="protein sequence ID" value="GLI36798.1"/>
    <property type="molecule type" value="Genomic_DNA"/>
</dbReference>
<proteinExistence type="predicted"/>
<dbReference type="Proteomes" id="UP001144352">
    <property type="component" value="Unassembled WGS sequence"/>
</dbReference>
<evidence type="ECO:0000313" key="1">
    <source>
        <dbReference type="EMBL" id="GLI36798.1"/>
    </source>
</evidence>
<reference evidence="1" key="1">
    <citation type="submission" date="2022-12" db="EMBL/GenBank/DDBJ databases">
        <title>Reference genome sequencing for broad-spectrum identification of bacterial and archaeal isolates by mass spectrometry.</title>
        <authorList>
            <person name="Sekiguchi Y."/>
            <person name="Tourlousse D.M."/>
        </authorList>
    </citation>
    <scope>NUCLEOTIDE SEQUENCE</scope>
    <source>
        <strain evidence="1">H2</strain>
    </source>
</reference>
<accession>A0A9W6FXU8</accession>
<dbReference type="AlphaFoldDB" id="A0A9W6FXU8"/>
<dbReference type="Gene3D" id="3.40.140.10">
    <property type="entry name" value="Cytidine Deaminase, domain 2"/>
    <property type="match status" value="1"/>
</dbReference>
<organism evidence="1 2">
    <name type="scientific">Geobacter hydrogenophilus</name>
    <dbReference type="NCBI Taxonomy" id="40983"/>
    <lineage>
        <taxon>Bacteria</taxon>
        <taxon>Pseudomonadati</taxon>
        <taxon>Thermodesulfobacteriota</taxon>
        <taxon>Desulfuromonadia</taxon>
        <taxon>Geobacterales</taxon>
        <taxon>Geobacteraceae</taxon>
        <taxon>Geobacter</taxon>
    </lineage>
</organism>
<name>A0A9W6FXU8_9BACT</name>
<gene>
    <name evidence="1" type="ORF">GHYDROH2_02990</name>
</gene>